<comment type="caution">
    <text evidence="2">The sequence shown here is derived from an EMBL/GenBank/DDBJ whole genome shotgun (WGS) entry which is preliminary data.</text>
</comment>
<evidence type="ECO:0000313" key="2">
    <source>
        <dbReference type="EMBL" id="OAT32245.1"/>
    </source>
</evidence>
<dbReference type="RefSeq" id="WP_083963218.1">
    <property type="nucleotide sequence ID" value="NZ_LXEQ01000010.1"/>
</dbReference>
<dbReference type="Pfam" id="PF13930">
    <property type="entry name" value="Endonuclea_NS_2"/>
    <property type="match status" value="1"/>
</dbReference>
<organism evidence="2 3">
    <name type="scientific">Buttiauxella ferragutiae ATCC 51602</name>
    <dbReference type="NCBI Taxonomy" id="1354252"/>
    <lineage>
        <taxon>Bacteria</taxon>
        <taxon>Pseudomonadati</taxon>
        <taxon>Pseudomonadota</taxon>
        <taxon>Gammaproteobacteria</taxon>
        <taxon>Enterobacterales</taxon>
        <taxon>Enterobacteriaceae</taxon>
        <taxon>Buttiauxella</taxon>
    </lineage>
</organism>
<sequence>MENNALSDIAQAQSEGKTLEQKAAEYVEAENERYKKENCGGLSAETCSAKMYDERREALKGTTSFGADFVPVVGDIKGFHEAESAIDYLAAVIGLVPGLGDAAGKAIKAAEKALKAGDLETASKLINQASDEIVAVSGSKGNWSKELNNPQPNKTYKLDGNKTFKTDSLGRTESVESSLSWSKNDRNTYQQCKAGKCGVDGDEGGHLIASIFNGPGEKLNLVPMNGNLNKGAWKQMENTWANALKDGKQINVKVEPSYSGNNKRPDSFTVTYQINNERPIREIFNNTPGGK</sequence>
<evidence type="ECO:0000313" key="3">
    <source>
        <dbReference type="Proteomes" id="UP000078407"/>
    </source>
</evidence>
<dbReference type="EMBL" id="LXEQ01000010">
    <property type="protein sequence ID" value="OAT32245.1"/>
    <property type="molecule type" value="Genomic_DNA"/>
</dbReference>
<protein>
    <submittedName>
        <fullName evidence="2">Transposase</fullName>
    </submittedName>
</protein>
<gene>
    <name evidence="2" type="ORF">M976_00556</name>
</gene>
<keyword evidence="3" id="KW-1185">Reference proteome</keyword>
<dbReference type="Proteomes" id="UP000078407">
    <property type="component" value="Unassembled WGS sequence"/>
</dbReference>
<evidence type="ECO:0000259" key="1">
    <source>
        <dbReference type="Pfam" id="PF13930"/>
    </source>
</evidence>
<proteinExistence type="predicted"/>
<dbReference type="Gene3D" id="3.40.570.10">
    <property type="entry name" value="Extracellular Endonuclease, subunit A"/>
    <property type="match status" value="1"/>
</dbReference>
<feature type="domain" description="Type VII secretion system protein EssD-like" evidence="1">
    <location>
        <begin position="152"/>
        <end position="275"/>
    </location>
</feature>
<accession>A0ABX2WDY0</accession>
<reference evidence="2 3" key="1">
    <citation type="submission" date="2016-04" db="EMBL/GenBank/DDBJ databases">
        <title>ATOL: Assembling a taxonomically balanced genome-scale reconstruction of the evolutionary history of the Enterobacteriaceae.</title>
        <authorList>
            <person name="Plunkett G.III."/>
            <person name="Neeno-Eckwall E.C."/>
            <person name="Glasner J.D."/>
            <person name="Perna N.T."/>
        </authorList>
    </citation>
    <scope>NUCLEOTIDE SEQUENCE [LARGE SCALE GENOMIC DNA]</scope>
    <source>
        <strain evidence="2 3">ATCC 51602</strain>
    </source>
</reference>
<dbReference type="InterPro" id="IPR044929">
    <property type="entry name" value="DNA/RNA_non-sp_Endonuclease_sf"/>
</dbReference>
<dbReference type="InterPro" id="IPR044927">
    <property type="entry name" value="Endonuclea_NS_2"/>
</dbReference>
<name>A0ABX2WDY0_9ENTR</name>